<dbReference type="Gene3D" id="1.20.1420.30">
    <property type="entry name" value="NCX, central ion-binding region"/>
    <property type="match status" value="2"/>
</dbReference>
<dbReference type="Proteomes" id="UP000832097">
    <property type="component" value="Chromosome"/>
</dbReference>
<evidence type="ECO:0000256" key="1">
    <source>
        <dbReference type="ARBA" id="ARBA00004141"/>
    </source>
</evidence>
<dbReference type="EMBL" id="CP094528">
    <property type="protein sequence ID" value="UOE43885.1"/>
    <property type="molecule type" value="Genomic_DNA"/>
</dbReference>
<keyword evidence="8" id="KW-1185">Reference proteome</keyword>
<feature type="transmembrane region" description="Helical" evidence="5">
    <location>
        <begin position="287"/>
        <end position="305"/>
    </location>
</feature>
<proteinExistence type="predicted"/>
<evidence type="ECO:0000256" key="5">
    <source>
        <dbReference type="SAM" id="Phobius"/>
    </source>
</evidence>
<feature type="transmembrane region" description="Helical" evidence="5">
    <location>
        <begin position="317"/>
        <end position="334"/>
    </location>
</feature>
<organism evidence="7 8">
    <name type="scientific">Agromyces larvae</name>
    <dbReference type="NCBI Taxonomy" id="2929802"/>
    <lineage>
        <taxon>Bacteria</taxon>
        <taxon>Bacillati</taxon>
        <taxon>Actinomycetota</taxon>
        <taxon>Actinomycetes</taxon>
        <taxon>Micrococcales</taxon>
        <taxon>Microbacteriaceae</taxon>
        <taxon>Agromyces</taxon>
    </lineage>
</organism>
<keyword evidence="3 5" id="KW-1133">Transmembrane helix</keyword>
<dbReference type="Gene3D" id="6.10.280.80">
    <property type="entry name" value="NCX, peripheral helical region"/>
    <property type="match status" value="1"/>
</dbReference>
<comment type="subcellular location">
    <subcellularLocation>
        <location evidence="1">Membrane</location>
        <topology evidence="1">Multi-pass membrane protein</topology>
    </subcellularLocation>
</comment>
<dbReference type="RefSeq" id="WP_243555239.1">
    <property type="nucleotide sequence ID" value="NZ_CP094528.1"/>
</dbReference>
<evidence type="ECO:0000256" key="2">
    <source>
        <dbReference type="ARBA" id="ARBA00022692"/>
    </source>
</evidence>
<dbReference type="InterPro" id="IPR004837">
    <property type="entry name" value="NaCa_Exmemb"/>
</dbReference>
<keyword evidence="2 5" id="KW-0812">Transmembrane</keyword>
<evidence type="ECO:0000256" key="3">
    <source>
        <dbReference type="ARBA" id="ARBA00022989"/>
    </source>
</evidence>
<evidence type="ECO:0000313" key="7">
    <source>
        <dbReference type="EMBL" id="UOE43885.1"/>
    </source>
</evidence>
<name>A0ABY4C558_9MICO</name>
<feature type="transmembrane region" description="Helical" evidence="5">
    <location>
        <begin position="125"/>
        <end position="143"/>
    </location>
</feature>
<dbReference type="InterPro" id="IPR044880">
    <property type="entry name" value="NCX_ion-bd_dom_sf"/>
</dbReference>
<evidence type="ECO:0000256" key="4">
    <source>
        <dbReference type="ARBA" id="ARBA00023136"/>
    </source>
</evidence>
<feature type="transmembrane region" description="Helical" evidence="5">
    <location>
        <begin position="6"/>
        <end position="25"/>
    </location>
</feature>
<dbReference type="NCBIfam" id="TIGR00367">
    <property type="entry name" value="calcium/sodium antiporter"/>
    <property type="match status" value="1"/>
</dbReference>
<feature type="transmembrane region" description="Helical" evidence="5">
    <location>
        <begin position="254"/>
        <end position="281"/>
    </location>
</feature>
<dbReference type="InterPro" id="IPR004481">
    <property type="entry name" value="K/Na/Ca-exchanger"/>
</dbReference>
<gene>
    <name evidence="7" type="ORF">MTO99_17225</name>
</gene>
<feature type="transmembrane region" description="Helical" evidence="5">
    <location>
        <begin position="37"/>
        <end position="57"/>
    </location>
</feature>
<dbReference type="Pfam" id="PF01699">
    <property type="entry name" value="Na_Ca_ex"/>
    <property type="match status" value="2"/>
</dbReference>
<feature type="transmembrane region" description="Helical" evidence="5">
    <location>
        <begin position="69"/>
        <end position="90"/>
    </location>
</feature>
<evidence type="ECO:0000313" key="8">
    <source>
        <dbReference type="Proteomes" id="UP000832097"/>
    </source>
</evidence>
<reference evidence="7 8" key="1">
    <citation type="submission" date="2022-03" db="EMBL/GenBank/DDBJ databases">
        <title>Mucilaginibacter sp. isolated from the gut of Protaetia brevitarsis seulensis larvae.</title>
        <authorList>
            <person name="Won M."/>
            <person name="Kim S.-J."/>
            <person name="Kwon S.-W."/>
        </authorList>
    </citation>
    <scope>NUCLEOTIDE SEQUENCE [LARGE SCALE GENOMIC DNA]</scope>
    <source>
        <strain evidence="7 8">CFWR-12</strain>
    </source>
</reference>
<feature type="domain" description="Sodium/calcium exchanger membrane region" evidence="6">
    <location>
        <begin position="190"/>
        <end position="332"/>
    </location>
</feature>
<sequence>MPAVVWLILGLVALVFGAELVVRAGARLARRLGIPPIVVGLTVVSIGTSLPELAVGIDSVRVGAGSLAIGNIAGTNVVNILLILGLSAAIRSLSVGLQTLRLDLPMMGGAALLLYFFAADGVLEVWEGAPLVLFAIVYTLLLMRWTRRESAFVVAEFAEEYPAEAEAEAGAPEAATTRTVHTVRSTIMQAIVLLAGIGVTILGADWLVDGAVEVASALGVSDALIGLTIVAIGTSAPELATTIISTIRGERDIAIGNLIGSSIYNLTIILGITLLVAPGAVPIEPELVLIDLPIMVAVSFALAPLMLSGRRVSRGEGVFMVAAYVAYLTFLILSRA</sequence>
<feature type="transmembrane region" description="Helical" evidence="5">
    <location>
        <begin position="187"/>
        <end position="208"/>
    </location>
</feature>
<evidence type="ECO:0000259" key="6">
    <source>
        <dbReference type="Pfam" id="PF01699"/>
    </source>
</evidence>
<feature type="domain" description="Sodium/calcium exchanger membrane region" evidence="6">
    <location>
        <begin position="3"/>
        <end position="142"/>
    </location>
</feature>
<keyword evidence="4 5" id="KW-0472">Membrane</keyword>
<dbReference type="PANTHER" id="PTHR10846">
    <property type="entry name" value="SODIUM/POTASSIUM/CALCIUM EXCHANGER"/>
    <property type="match status" value="1"/>
</dbReference>
<dbReference type="PANTHER" id="PTHR10846:SF8">
    <property type="entry name" value="INNER MEMBRANE PROTEIN YRBG"/>
    <property type="match status" value="1"/>
</dbReference>
<protein>
    <submittedName>
        <fullName evidence="7">Calcium/sodium antiporter</fullName>
    </submittedName>
</protein>
<feature type="transmembrane region" description="Helical" evidence="5">
    <location>
        <begin position="102"/>
        <end position="119"/>
    </location>
</feature>
<accession>A0ABY4C558</accession>